<dbReference type="RefSeq" id="WP_166034125.1">
    <property type="nucleotide sequence ID" value="NZ_CP049887.1"/>
</dbReference>
<sequence length="147" mass="16604">MKKSIVFLSLLSFSLFLFGCNSNNKQAVDSTISTSLPSSEIKKVKLSKEYMIGKWTSTEEDWPMEIDIYKNNDTGQMQLDIITPQDLAGTYTTASGYSSYSNADNSIQYKFSLDLDNQLIMTKKFPNMKSNEVGAVRGWLLQKVENL</sequence>
<accession>A0A6G8ASJ4</accession>
<name>A0A6G8ASJ4_9ENTE</name>
<evidence type="ECO:0000313" key="2">
    <source>
        <dbReference type="EMBL" id="QIL47960.1"/>
    </source>
</evidence>
<proteinExistence type="predicted"/>
<keyword evidence="3" id="KW-1185">Reference proteome</keyword>
<dbReference type="Proteomes" id="UP000501747">
    <property type="component" value="Chromosome"/>
</dbReference>
<reference evidence="2 3" key="1">
    <citation type="submission" date="2020-03" db="EMBL/GenBank/DDBJ databases">
        <title>Vagococcus sp. nov., isolated from beetles.</title>
        <authorList>
            <person name="Hyun D.-W."/>
            <person name="Bae J.-W."/>
        </authorList>
    </citation>
    <scope>NUCLEOTIDE SEQUENCE [LARGE SCALE GENOMIC DNA]</scope>
    <source>
        <strain evidence="2 3">HDW17B</strain>
    </source>
</reference>
<evidence type="ECO:0000313" key="3">
    <source>
        <dbReference type="Proteomes" id="UP000501747"/>
    </source>
</evidence>
<feature type="chain" id="PRO_5038591470" evidence="1">
    <location>
        <begin position="20"/>
        <end position="147"/>
    </location>
</feature>
<protein>
    <submittedName>
        <fullName evidence="2">Uncharacterized protein</fullName>
    </submittedName>
</protein>
<dbReference type="EMBL" id="CP049887">
    <property type="protein sequence ID" value="QIL47960.1"/>
    <property type="molecule type" value="Genomic_DNA"/>
</dbReference>
<feature type="signal peptide" evidence="1">
    <location>
        <begin position="1"/>
        <end position="19"/>
    </location>
</feature>
<gene>
    <name evidence="2" type="ORF">G7082_05140</name>
</gene>
<keyword evidence="1" id="KW-0732">Signal</keyword>
<organism evidence="2 3">
    <name type="scientific">Vagococcus hydrophili</name>
    <dbReference type="NCBI Taxonomy" id="2714947"/>
    <lineage>
        <taxon>Bacteria</taxon>
        <taxon>Bacillati</taxon>
        <taxon>Bacillota</taxon>
        <taxon>Bacilli</taxon>
        <taxon>Lactobacillales</taxon>
        <taxon>Enterococcaceae</taxon>
        <taxon>Vagococcus</taxon>
    </lineage>
</organism>
<dbReference type="PROSITE" id="PS51257">
    <property type="entry name" value="PROKAR_LIPOPROTEIN"/>
    <property type="match status" value="1"/>
</dbReference>
<dbReference type="AlphaFoldDB" id="A0A6G8ASJ4"/>
<dbReference type="KEGG" id="vhy:G7082_05140"/>
<evidence type="ECO:0000256" key="1">
    <source>
        <dbReference type="SAM" id="SignalP"/>
    </source>
</evidence>